<evidence type="ECO:0000259" key="3">
    <source>
        <dbReference type="Pfam" id="PF01266"/>
    </source>
</evidence>
<evidence type="ECO:0000256" key="2">
    <source>
        <dbReference type="ARBA" id="ARBA00023002"/>
    </source>
</evidence>
<dbReference type="InterPro" id="IPR006076">
    <property type="entry name" value="FAD-dep_OxRdtase"/>
</dbReference>
<dbReference type="PANTHER" id="PTHR13847">
    <property type="entry name" value="SARCOSINE DEHYDROGENASE-RELATED"/>
    <property type="match status" value="1"/>
</dbReference>
<dbReference type="GO" id="GO:0005737">
    <property type="term" value="C:cytoplasm"/>
    <property type="evidence" value="ECO:0007669"/>
    <property type="project" value="TreeGrafter"/>
</dbReference>
<proteinExistence type="inferred from homology"/>
<dbReference type="EMBL" id="JACORU010000007">
    <property type="protein sequence ID" value="MBC5766675.1"/>
    <property type="molecule type" value="Genomic_DNA"/>
</dbReference>
<protein>
    <submittedName>
        <fullName evidence="4">D-amino acid dehydrogenase</fullName>
    </submittedName>
</protein>
<comment type="caution">
    <text evidence="4">The sequence shown here is derived from an EMBL/GenBank/DDBJ whole genome shotgun (WGS) entry which is preliminary data.</text>
</comment>
<dbReference type="SUPFAM" id="SSF54373">
    <property type="entry name" value="FAD-linked reductases, C-terminal domain"/>
    <property type="match status" value="1"/>
</dbReference>
<comment type="similarity">
    <text evidence="1">Belongs to the DadA oxidoreductase family.</text>
</comment>
<reference evidence="4" key="1">
    <citation type="submission" date="2020-08" db="EMBL/GenBank/DDBJ databases">
        <title>Ramlibacter sp. GTP1 16S ribosomal RNA gene genome sequencing and assembly.</title>
        <authorList>
            <person name="Kang M."/>
        </authorList>
    </citation>
    <scope>NUCLEOTIDE SEQUENCE</scope>
    <source>
        <strain evidence="4">GTP1</strain>
    </source>
</reference>
<keyword evidence="2" id="KW-0560">Oxidoreductase</keyword>
<dbReference type="RefSeq" id="WP_187083156.1">
    <property type="nucleotide sequence ID" value="NZ_JACORU010000007.1"/>
</dbReference>
<dbReference type="AlphaFoldDB" id="A0A923MB02"/>
<dbReference type="NCBIfam" id="NF001933">
    <property type="entry name" value="PRK00711.1"/>
    <property type="match status" value="1"/>
</dbReference>
<sequence length="421" mass="45152">MKIAIVGAGIVGVTTAYELAADGHEVTVYERRGAAALESSFANAGVVAPGYVTPWAAPGMTGKVLRHLLSRHAPVRVVPPLRARDIAWMLKWRSACKLETYLANRARMQRLAFYSRTRLHAITDKLQLEYDRSPGYMVVLRAEKDRRMVQPGLQVLRDAGVNFREIDAAAAREIEPAINADTEFAGAIHLPDDEVGNCRQFALLLKNEAQALGAVFEFNASVAPLSTAQPNQLRISTPDGESTRRFDAVVVCGGVESAELLRPVGLKIPIAPVHGYSISAPIREPLNAPRSGLMDERYKVAISRLGNRVRVAGSAEIGGNPAYKRPAAIQTLYKVLHDWFPGAAQLANTGAAVQEWKGARPMLPDGPPVLGASGVPGVWLNLGHGSSGWALSCGSARAVADLMAGRAPEIDIEGLGVERLA</sequence>
<feature type="domain" description="FAD dependent oxidoreductase" evidence="3">
    <location>
        <begin position="2"/>
        <end position="402"/>
    </location>
</feature>
<dbReference type="GO" id="GO:0055130">
    <property type="term" value="P:D-alanine catabolic process"/>
    <property type="evidence" value="ECO:0007669"/>
    <property type="project" value="TreeGrafter"/>
</dbReference>
<keyword evidence="5" id="KW-1185">Reference proteome</keyword>
<dbReference type="Gene3D" id="3.50.50.60">
    <property type="entry name" value="FAD/NAD(P)-binding domain"/>
    <property type="match status" value="2"/>
</dbReference>
<gene>
    <name evidence="4" type="ORF">H8R02_19555</name>
</gene>
<accession>A0A923MB02</accession>
<dbReference type="SUPFAM" id="SSF51905">
    <property type="entry name" value="FAD/NAD(P)-binding domain"/>
    <property type="match status" value="1"/>
</dbReference>
<dbReference type="Gene3D" id="3.30.9.10">
    <property type="entry name" value="D-Amino Acid Oxidase, subunit A, domain 2"/>
    <property type="match status" value="1"/>
</dbReference>
<organism evidence="4 5">
    <name type="scientific">Ramlibacter albus</name>
    <dbReference type="NCBI Taxonomy" id="2079448"/>
    <lineage>
        <taxon>Bacteria</taxon>
        <taxon>Pseudomonadati</taxon>
        <taxon>Pseudomonadota</taxon>
        <taxon>Betaproteobacteria</taxon>
        <taxon>Burkholderiales</taxon>
        <taxon>Comamonadaceae</taxon>
        <taxon>Ramlibacter</taxon>
    </lineage>
</organism>
<name>A0A923MB02_9BURK</name>
<dbReference type="InterPro" id="IPR036188">
    <property type="entry name" value="FAD/NAD-bd_sf"/>
</dbReference>
<evidence type="ECO:0000256" key="1">
    <source>
        <dbReference type="ARBA" id="ARBA00009410"/>
    </source>
</evidence>
<evidence type="ECO:0000313" key="4">
    <source>
        <dbReference type="EMBL" id="MBC5766675.1"/>
    </source>
</evidence>
<dbReference type="PANTHER" id="PTHR13847:SF280">
    <property type="entry name" value="D-AMINO ACID DEHYDROGENASE"/>
    <property type="match status" value="1"/>
</dbReference>
<dbReference type="Proteomes" id="UP000596827">
    <property type="component" value="Unassembled WGS sequence"/>
</dbReference>
<evidence type="ECO:0000313" key="5">
    <source>
        <dbReference type="Proteomes" id="UP000596827"/>
    </source>
</evidence>
<dbReference type="Pfam" id="PF01266">
    <property type="entry name" value="DAO"/>
    <property type="match status" value="1"/>
</dbReference>
<dbReference type="GO" id="GO:0008718">
    <property type="term" value="F:D-amino-acid dehydrogenase activity"/>
    <property type="evidence" value="ECO:0007669"/>
    <property type="project" value="TreeGrafter"/>
</dbReference>
<dbReference type="GO" id="GO:0005886">
    <property type="term" value="C:plasma membrane"/>
    <property type="evidence" value="ECO:0007669"/>
    <property type="project" value="TreeGrafter"/>
</dbReference>